<dbReference type="EMBL" id="JANBUW010001562">
    <property type="protein sequence ID" value="KAJ2842992.1"/>
    <property type="molecule type" value="Genomic_DNA"/>
</dbReference>
<name>A0A9W8I9N2_9FUNG</name>
<evidence type="ECO:0000256" key="2">
    <source>
        <dbReference type="ARBA" id="ARBA00004922"/>
    </source>
</evidence>
<keyword evidence="6 11" id="KW-0812">Transmembrane</keyword>
<dbReference type="AlphaFoldDB" id="A0A9W8I9N2"/>
<dbReference type="InterPro" id="IPR004856">
    <property type="entry name" value="Glyco_trans_ALG6/ALG8"/>
</dbReference>
<reference evidence="12" key="1">
    <citation type="submission" date="2022-07" db="EMBL/GenBank/DDBJ databases">
        <title>Phylogenomic reconstructions and comparative analyses of Kickxellomycotina fungi.</title>
        <authorList>
            <person name="Reynolds N.K."/>
            <person name="Stajich J.E."/>
            <person name="Barry K."/>
            <person name="Grigoriev I.V."/>
            <person name="Crous P."/>
            <person name="Smith M.E."/>
        </authorList>
    </citation>
    <scope>NUCLEOTIDE SEQUENCE</scope>
    <source>
        <strain evidence="12">NRRL 1566</strain>
    </source>
</reference>
<proteinExistence type="inferred from homology"/>
<keyword evidence="4 11" id="KW-0328">Glycosyltransferase</keyword>
<comment type="subcellular location">
    <subcellularLocation>
        <location evidence="1 11">Endoplasmic reticulum membrane</location>
        <topology evidence="1 11">Multi-pass membrane protein</topology>
    </subcellularLocation>
</comment>
<keyword evidence="13" id="KW-1185">Reference proteome</keyword>
<dbReference type="PANTHER" id="PTHR12413:SF2">
    <property type="entry name" value="DOLICHYL PYROPHOSPHATE GLC1MAN9GLCNAC2 ALPHA-1,3-GLUCOSYLTRANSFERASE-RELATED"/>
    <property type="match status" value="1"/>
</dbReference>
<evidence type="ECO:0000256" key="11">
    <source>
        <dbReference type="RuleBase" id="RU363110"/>
    </source>
</evidence>
<accession>A0A9W8I9N2</accession>
<evidence type="ECO:0000256" key="6">
    <source>
        <dbReference type="ARBA" id="ARBA00022692"/>
    </source>
</evidence>
<keyword evidence="9 11" id="KW-0472">Membrane</keyword>
<comment type="caution">
    <text evidence="12">The sequence shown here is derived from an EMBL/GenBank/DDBJ whole genome shotgun (WGS) entry which is preliminary data.</text>
</comment>
<feature type="non-terminal residue" evidence="12">
    <location>
        <position position="373"/>
    </location>
</feature>
<feature type="transmembrane region" description="Helical" evidence="11">
    <location>
        <begin position="315"/>
        <end position="333"/>
    </location>
</feature>
<feature type="transmembrane region" description="Helical" evidence="11">
    <location>
        <begin position="171"/>
        <end position="196"/>
    </location>
</feature>
<feature type="transmembrane region" description="Helical" evidence="11">
    <location>
        <begin position="217"/>
        <end position="236"/>
    </location>
</feature>
<sequence length="373" mass="41907">MLDAAELALLCVSTGVKLLLWPAYHSTDFEVHRNWLAITASLPIGRWYYEDRSEWTLDYPPLFAWFEWVLSLAARLWDPRIVDIDNLDYASESCVAFQRLSVMLSELVLYMALRRVVRIGGCTAQGKVAAALVFLSPGFLFVDHIHFQYNGFLLGILVYSLAFALEGRDLLAGFTFAILLCFKHIFMYIAPAYFLYLLRHYCLVGQGRRKIEAVLRLSKLGLAVLAVFAVAFGPFWTMGHIGQVLARLFPFKRGLCHAFWAPNFWALYTFADRVLAIAAQCFPNFIAVDVSQLSSSTRGRVGDTRFAVLPDVSPQVTFIATLAAMAPAFVVLMRSKLTPSHFVQAVVLCAFASFMFGWHVHEKAVILILVPLG</sequence>
<evidence type="ECO:0000256" key="8">
    <source>
        <dbReference type="ARBA" id="ARBA00022989"/>
    </source>
</evidence>
<dbReference type="Pfam" id="PF03155">
    <property type="entry name" value="Alg6_Alg8"/>
    <property type="match status" value="1"/>
</dbReference>
<comment type="caution">
    <text evidence="11">Lacks conserved residue(s) required for the propagation of feature annotation.</text>
</comment>
<feature type="transmembrane region" description="Helical" evidence="11">
    <location>
        <begin position="342"/>
        <end position="361"/>
    </location>
</feature>
<evidence type="ECO:0000256" key="4">
    <source>
        <dbReference type="ARBA" id="ARBA00022676"/>
    </source>
</evidence>
<dbReference type="PANTHER" id="PTHR12413">
    <property type="entry name" value="DOLICHYL GLYCOSYLTRANSFERASE"/>
    <property type="match status" value="1"/>
</dbReference>
<dbReference type="Proteomes" id="UP001139887">
    <property type="component" value="Unassembled WGS sequence"/>
</dbReference>
<dbReference type="GO" id="GO:0005789">
    <property type="term" value="C:endoplasmic reticulum membrane"/>
    <property type="evidence" value="ECO:0007669"/>
    <property type="project" value="UniProtKB-SubCell"/>
</dbReference>
<keyword evidence="8 11" id="KW-1133">Transmembrane helix</keyword>
<protein>
    <recommendedName>
        <fullName evidence="11">Alpha-1,3-glucosyltransferase</fullName>
        <ecNumber evidence="11">2.4.1.-</ecNumber>
    </recommendedName>
</protein>
<feature type="transmembrane region" description="Helical" evidence="11">
    <location>
        <begin position="124"/>
        <end position="142"/>
    </location>
</feature>
<dbReference type="OrthoDB" id="1689333at2759"/>
<dbReference type="GO" id="GO:0006487">
    <property type="term" value="P:protein N-linked glycosylation"/>
    <property type="evidence" value="ECO:0007669"/>
    <property type="project" value="TreeGrafter"/>
</dbReference>
<evidence type="ECO:0000256" key="7">
    <source>
        <dbReference type="ARBA" id="ARBA00022824"/>
    </source>
</evidence>
<evidence type="ECO:0000256" key="1">
    <source>
        <dbReference type="ARBA" id="ARBA00004477"/>
    </source>
</evidence>
<feature type="transmembrane region" description="Helical" evidence="11">
    <location>
        <begin position="149"/>
        <end position="165"/>
    </location>
</feature>
<gene>
    <name evidence="12" type="primary">ALG8_2</name>
    <name evidence="12" type="ORF">IWW36_005708</name>
</gene>
<evidence type="ECO:0000313" key="12">
    <source>
        <dbReference type="EMBL" id="KAJ2842992.1"/>
    </source>
</evidence>
<dbReference type="EC" id="2.4.1.-" evidence="11"/>
<evidence type="ECO:0000313" key="13">
    <source>
        <dbReference type="Proteomes" id="UP001139887"/>
    </source>
</evidence>
<evidence type="ECO:0000256" key="10">
    <source>
        <dbReference type="ARBA" id="ARBA00047346"/>
    </source>
</evidence>
<keyword evidence="7 11" id="KW-0256">Endoplasmic reticulum</keyword>
<comment type="catalytic activity">
    <reaction evidence="10">
        <text>an alpha-D-Glc-(1-&gt;3)-alpha-D-Man-(1-&gt;2)-alpha-D-Man-(1-&gt;2)-alpha-D-Man-(1-&gt;3)-[alpha-D-Man-(1-&gt;2)-alpha-D-Man-(1-&gt;3)-[alpha-D-Man-(1-&gt;2)-alpha-D-Man-(1-&gt;6)]-alpha-D-Man-(1-&gt;6)]-beta-D-Man-(1-&gt;4)-beta-D-GlcNAc-(1-&gt;4)-alpha-D-GlcNAc-diphospho-di-trans,poly-cis-dolichol + a di-trans,poly-cis-dolichyl beta-D-glucosyl phosphate = an alpha-D-Glc-(1-&gt;3)-alpha-D-Glc-(1-&gt;3)-alpha-D-Man-(1-&gt;2)-alpha-D-Man-(1-&gt;2)-alpha-D-Man-(1-&gt;3)-[alpha-D-Man-(1-&gt;2)-alpha-D-Man-(1-&gt;3)-[alpha-D-Man-(1-&gt;2)-alpha-D-Man-(1-&gt;6)]-alpha-D-Man-(1-&gt;6)]-beta-D-Man-(1-&gt;4)-beta-D-GlcNAc-(1-&gt;4)-alpha-D-GlcNAc-diphospho-di-trans,poly-cis-dolichol + a di-trans,poly-cis-dolichyl phosphate + H(+)</text>
        <dbReference type="Rhea" id="RHEA:31307"/>
        <dbReference type="Rhea" id="RHEA-COMP:19498"/>
        <dbReference type="Rhea" id="RHEA-COMP:19502"/>
        <dbReference type="Rhea" id="RHEA-COMP:19521"/>
        <dbReference type="Rhea" id="RHEA-COMP:19522"/>
        <dbReference type="ChEBI" id="CHEBI:15378"/>
        <dbReference type="ChEBI" id="CHEBI:57525"/>
        <dbReference type="ChEBI" id="CHEBI:57683"/>
        <dbReference type="ChEBI" id="CHEBI:132521"/>
        <dbReference type="ChEBI" id="CHEBI:132522"/>
        <dbReference type="EC" id="2.4.1.265"/>
    </reaction>
    <physiologicalReaction direction="left-to-right" evidence="10">
        <dbReference type="Rhea" id="RHEA:31308"/>
    </physiologicalReaction>
</comment>
<dbReference type="GO" id="GO:0042283">
    <property type="term" value="F:dolichyl pyrophosphate Glc1Man9GlcNAc2 alpha-1,3-glucosyltransferase activity"/>
    <property type="evidence" value="ECO:0007669"/>
    <property type="project" value="UniProtKB-EC"/>
</dbReference>
<evidence type="ECO:0000256" key="5">
    <source>
        <dbReference type="ARBA" id="ARBA00022679"/>
    </source>
</evidence>
<organism evidence="12 13">
    <name type="scientific">Coemansia brasiliensis</name>
    <dbReference type="NCBI Taxonomy" id="2650707"/>
    <lineage>
        <taxon>Eukaryota</taxon>
        <taxon>Fungi</taxon>
        <taxon>Fungi incertae sedis</taxon>
        <taxon>Zoopagomycota</taxon>
        <taxon>Kickxellomycotina</taxon>
        <taxon>Kickxellomycetes</taxon>
        <taxon>Kickxellales</taxon>
        <taxon>Kickxellaceae</taxon>
        <taxon>Coemansia</taxon>
    </lineage>
</organism>
<evidence type="ECO:0000256" key="3">
    <source>
        <dbReference type="ARBA" id="ARBA00008715"/>
    </source>
</evidence>
<comment type="pathway">
    <text evidence="2 11">Protein modification; protein glycosylation.</text>
</comment>
<comment type="similarity">
    <text evidence="3 11">Belongs to the ALG6/ALG8 glucosyltransferase family.</text>
</comment>
<keyword evidence="5 11" id="KW-0808">Transferase</keyword>
<evidence type="ECO:0000256" key="9">
    <source>
        <dbReference type="ARBA" id="ARBA00023136"/>
    </source>
</evidence>